<dbReference type="InterPro" id="IPR050173">
    <property type="entry name" value="ABC_transporter_C-like"/>
</dbReference>
<dbReference type="SUPFAM" id="SSF90123">
    <property type="entry name" value="ABC transporter transmembrane region"/>
    <property type="match status" value="1"/>
</dbReference>
<keyword evidence="2 8" id="KW-0812">Transmembrane</keyword>
<evidence type="ECO:0000256" key="2">
    <source>
        <dbReference type="ARBA" id="ARBA00022692"/>
    </source>
</evidence>
<dbReference type="Proteomes" id="UP000054359">
    <property type="component" value="Unassembled WGS sequence"/>
</dbReference>
<keyword evidence="7 8" id="KW-0472">Membrane</keyword>
<dbReference type="Gene3D" id="1.20.1560.10">
    <property type="entry name" value="ABC transporter type 1, transmembrane domain"/>
    <property type="match status" value="1"/>
</dbReference>
<feature type="transmembrane region" description="Helical" evidence="8">
    <location>
        <begin position="102"/>
        <end position="123"/>
    </location>
</feature>
<reference evidence="9 10" key="1">
    <citation type="submission" date="2013-11" db="EMBL/GenBank/DDBJ databases">
        <title>Genome sequencing of Stegodyphus mimosarum.</title>
        <authorList>
            <person name="Bechsgaard J."/>
        </authorList>
    </citation>
    <scope>NUCLEOTIDE SEQUENCE [LARGE SCALE GENOMIC DNA]</scope>
</reference>
<dbReference type="STRING" id="407821.A0A087TCQ2"/>
<dbReference type="PANTHER" id="PTHR24223">
    <property type="entry name" value="ATP-BINDING CASSETTE SUB-FAMILY C"/>
    <property type="match status" value="1"/>
</dbReference>
<keyword evidence="5" id="KW-0067">ATP-binding</keyword>
<evidence type="ECO:0000256" key="4">
    <source>
        <dbReference type="ARBA" id="ARBA00022741"/>
    </source>
</evidence>
<dbReference type="GO" id="GO:0012505">
    <property type="term" value="C:endomembrane system"/>
    <property type="evidence" value="ECO:0007669"/>
    <property type="project" value="UniProtKB-SubCell"/>
</dbReference>
<gene>
    <name evidence="9" type="ORF">X975_04575</name>
</gene>
<dbReference type="GO" id="GO:0005524">
    <property type="term" value="F:ATP binding"/>
    <property type="evidence" value="ECO:0007669"/>
    <property type="project" value="UniProtKB-KW"/>
</dbReference>
<keyword evidence="3" id="KW-0677">Repeat</keyword>
<feature type="non-terminal residue" evidence="9">
    <location>
        <position position="1"/>
    </location>
</feature>
<comment type="subcellular location">
    <subcellularLocation>
        <location evidence="1">Endomembrane system</location>
        <topology evidence="1">Multi-pass membrane protein</topology>
    </subcellularLocation>
</comment>
<dbReference type="PANTHER" id="PTHR24223:SF443">
    <property type="entry name" value="MULTIDRUG-RESISTANCE LIKE PROTEIN 1, ISOFORM I"/>
    <property type="match status" value="1"/>
</dbReference>
<feature type="transmembrane region" description="Helical" evidence="8">
    <location>
        <begin position="143"/>
        <end position="160"/>
    </location>
</feature>
<dbReference type="OMA" id="HECATGS"/>
<sequence length="192" mass="21900">GSSLPSRLTFSWLLRVLTKSVKSSLHQDYLVPLCYELKTVNVARDFYHECATGSRQNVTSQAQEEASLIENGEEDLESQDDVVLNTQSFPEKKSLFPILIKVALKFLLIASFLELVLTLLYFLPSYILNLILSKGKEDQEWHNYVYATALFVVLLFSSLADSQRKYYGLMAALRIKTAVMNAVFEKVCRKLF</sequence>
<name>A0A087TCQ2_STEMI</name>
<evidence type="ECO:0000256" key="8">
    <source>
        <dbReference type="SAM" id="Phobius"/>
    </source>
</evidence>
<dbReference type="EMBL" id="KK114620">
    <property type="protein sequence ID" value="KFM62891.1"/>
    <property type="molecule type" value="Genomic_DNA"/>
</dbReference>
<evidence type="ECO:0000256" key="3">
    <source>
        <dbReference type="ARBA" id="ARBA00022737"/>
    </source>
</evidence>
<dbReference type="GO" id="GO:0042626">
    <property type="term" value="F:ATPase-coupled transmembrane transporter activity"/>
    <property type="evidence" value="ECO:0007669"/>
    <property type="project" value="TreeGrafter"/>
</dbReference>
<feature type="non-terminal residue" evidence="9">
    <location>
        <position position="192"/>
    </location>
</feature>
<organism evidence="9 10">
    <name type="scientific">Stegodyphus mimosarum</name>
    <name type="common">African social velvet spider</name>
    <dbReference type="NCBI Taxonomy" id="407821"/>
    <lineage>
        <taxon>Eukaryota</taxon>
        <taxon>Metazoa</taxon>
        <taxon>Ecdysozoa</taxon>
        <taxon>Arthropoda</taxon>
        <taxon>Chelicerata</taxon>
        <taxon>Arachnida</taxon>
        <taxon>Araneae</taxon>
        <taxon>Araneomorphae</taxon>
        <taxon>Entelegynae</taxon>
        <taxon>Eresoidea</taxon>
        <taxon>Eresidae</taxon>
        <taxon>Stegodyphus</taxon>
    </lineage>
</organism>
<protein>
    <submittedName>
        <fullName evidence="9">Multidrug resistance-associated protein 1</fullName>
    </submittedName>
</protein>
<accession>A0A087TCQ2</accession>
<keyword evidence="10" id="KW-1185">Reference proteome</keyword>
<dbReference type="OrthoDB" id="6426241at2759"/>
<evidence type="ECO:0000256" key="6">
    <source>
        <dbReference type="ARBA" id="ARBA00022989"/>
    </source>
</evidence>
<dbReference type="GO" id="GO:0016020">
    <property type="term" value="C:membrane"/>
    <property type="evidence" value="ECO:0007669"/>
    <property type="project" value="InterPro"/>
</dbReference>
<evidence type="ECO:0000256" key="5">
    <source>
        <dbReference type="ARBA" id="ARBA00022840"/>
    </source>
</evidence>
<evidence type="ECO:0000313" key="10">
    <source>
        <dbReference type="Proteomes" id="UP000054359"/>
    </source>
</evidence>
<evidence type="ECO:0000256" key="1">
    <source>
        <dbReference type="ARBA" id="ARBA00004127"/>
    </source>
</evidence>
<proteinExistence type="predicted"/>
<dbReference type="AlphaFoldDB" id="A0A087TCQ2"/>
<keyword evidence="4" id="KW-0547">Nucleotide-binding</keyword>
<dbReference type="InterPro" id="IPR036640">
    <property type="entry name" value="ABC1_TM_sf"/>
</dbReference>
<keyword evidence="6 8" id="KW-1133">Transmembrane helix</keyword>
<evidence type="ECO:0000256" key="7">
    <source>
        <dbReference type="ARBA" id="ARBA00023136"/>
    </source>
</evidence>
<evidence type="ECO:0000313" key="9">
    <source>
        <dbReference type="EMBL" id="KFM62891.1"/>
    </source>
</evidence>